<dbReference type="InterPro" id="IPR013083">
    <property type="entry name" value="Znf_RING/FYVE/PHD"/>
</dbReference>
<evidence type="ECO:0000256" key="2">
    <source>
        <dbReference type="ARBA" id="ARBA00022771"/>
    </source>
</evidence>
<protein>
    <submittedName>
        <fullName evidence="7">Baculovirus FP protein</fullName>
    </submittedName>
</protein>
<reference evidence="7 8" key="1">
    <citation type="journal article" date="2024" name="BMC Genomics">
        <title>De novo assembly and annotation of Popillia japonica's genome with initial clues to its potential as an invasive pest.</title>
        <authorList>
            <person name="Cucini C."/>
            <person name="Boschi S."/>
            <person name="Funari R."/>
            <person name="Cardaioli E."/>
            <person name="Iannotti N."/>
            <person name="Marturano G."/>
            <person name="Paoli F."/>
            <person name="Bruttini M."/>
            <person name="Carapelli A."/>
            <person name="Frati F."/>
            <person name="Nardi F."/>
        </authorList>
    </citation>
    <scope>NUCLEOTIDE SEQUENCE [LARGE SCALE GENOMIC DNA]</scope>
    <source>
        <strain evidence="7">DMR45628</strain>
    </source>
</reference>
<evidence type="ECO:0000313" key="7">
    <source>
        <dbReference type="EMBL" id="KAK9702163.1"/>
    </source>
</evidence>
<proteinExistence type="predicted"/>
<gene>
    <name evidence="7" type="ORF">QE152_g30122</name>
</gene>
<dbReference type="PROSITE" id="PS50016">
    <property type="entry name" value="ZF_PHD_2"/>
    <property type="match status" value="1"/>
</dbReference>
<dbReference type="EMBL" id="JASPKY010000398">
    <property type="protein sequence ID" value="KAK9702163.1"/>
    <property type="molecule type" value="Genomic_DNA"/>
</dbReference>
<dbReference type="Pfam" id="PF25298">
    <property type="entry name" value="Baculo_FP_2nd"/>
    <property type="match status" value="1"/>
</dbReference>
<evidence type="ECO:0000313" key="8">
    <source>
        <dbReference type="Proteomes" id="UP001458880"/>
    </source>
</evidence>
<keyword evidence="3" id="KW-0862">Zinc</keyword>
<dbReference type="SUPFAM" id="SSF57903">
    <property type="entry name" value="FYVE/PHD zinc finger"/>
    <property type="match status" value="1"/>
</dbReference>
<evidence type="ECO:0000256" key="4">
    <source>
        <dbReference type="PROSITE-ProRule" id="PRU00146"/>
    </source>
</evidence>
<dbReference type="GO" id="GO:0008270">
    <property type="term" value="F:zinc ion binding"/>
    <property type="evidence" value="ECO:0007669"/>
    <property type="project" value="UniProtKB-KW"/>
</dbReference>
<feature type="domain" description="PHD-type" evidence="6">
    <location>
        <begin position="1"/>
        <end position="58"/>
    </location>
</feature>
<dbReference type="InterPro" id="IPR019786">
    <property type="entry name" value="Zinc_finger_PHD-type_CS"/>
</dbReference>
<name>A0AAW1JGK3_POPJA</name>
<evidence type="ECO:0000256" key="1">
    <source>
        <dbReference type="ARBA" id="ARBA00022723"/>
    </source>
</evidence>
<dbReference type="Proteomes" id="UP001458880">
    <property type="component" value="Unassembled WGS sequence"/>
</dbReference>
<dbReference type="Gene3D" id="3.30.40.10">
    <property type="entry name" value="Zinc/RING finger domain, C3HC4 (zinc finger)"/>
    <property type="match status" value="1"/>
</dbReference>
<dbReference type="PROSITE" id="PS01359">
    <property type="entry name" value="ZF_PHD_1"/>
    <property type="match status" value="1"/>
</dbReference>
<evidence type="ECO:0000256" key="5">
    <source>
        <dbReference type="SAM" id="Coils"/>
    </source>
</evidence>
<dbReference type="InterPro" id="IPR019787">
    <property type="entry name" value="Znf_PHD-finger"/>
</dbReference>
<sequence>MSTCKKCTSTINKKSPGLFCAGECRSFYHARCVQLATAVLPALTTPGSFWKCPDCRDAVDAFTIISEEVEDEDINIGAILKGIRTELSALNNKYDAIVQSVTFCTNKIVDFEQSLKALDDKCKAIDVVVDENAHLKSDVSKLNKVIDDLEQRSRLYNIEIQGVPHVANENLLKILEDIGGIIKFPITKNDVDVVHRVAHMNKSTSPRNIVVKLFSRRKRDEVLAAVRIARKANIDKPGIYMANSRNQIFINEHLTPKNKLLYKKLREVATAKKFKYHWVKHGIMHARRDDTSKIITVACEEDLKRII</sequence>
<evidence type="ECO:0000259" key="6">
    <source>
        <dbReference type="PROSITE" id="PS50016"/>
    </source>
</evidence>
<keyword evidence="5" id="KW-0175">Coiled coil</keyword>
<dbReference type="InterPro" id="IPR011011">
    <property type="entry name" value="Znf_FYVE_PHD"/>
</dbReference>
<dbReference type="AlphaFoldDB" id="A0AAW1JGK3"/>
<dbReference type="InterPro" id="IPR001965">
    <property type="entry name" value="Znf_PHD"/>
</dbReference>
<keyword evidence="1" id="KW-0479">Metal-binding</keyword>
<keyword evidence="2 4" id="KW-0863">Zinc-finger</keyword>
<organism evidence="7 8">
    <name type="scientific">Popillia japonica</name>
    <name type="common">Japanese beetle</name>
    <dbReference type="NCBI Taxonomy" id="7064"/>
    <lineage>
        <taxon>Eukaryota</taxon>
        <taxon>Metazoa</taxon>
        <taxon>Ecdysozoa</taxon>
        <taxon>Arthropoda</taxon>
        <taxon>Hexapoda</taxon>
        <taxon>Insecta</taxon>
        <taxon>Pterygota</taxon>
        <taxon>Neoptera</taxon>
        <taxon>Endopterygota</taxon>
        <taxon>Coleoptera</taxon>
        <taxon>Polyphaga</taxon>
        <taxon>Scarabaeiformia</taxon>
        <taxon>Scarabaeidae</taxon>
        <taxon>Rutelinae</taxon>
        <taxon>Popillia</taxon>
    </lineage>
</organism>
<feature type="coiled-coil region" evidence="5">
    <location>
        <begin position="132"/>
        <end position="159"/>
    </location>
</feature>
<dbReference type="PANTHER" id="PTHR11505">
    <property type="entry name" value="L1 TRANSPOSABLE ELEMENT-RELATED"/>
    <property type="match status" value="1"/>
</dbReference>
<accession>A0AAW1JGK3</accession>
<dbReference type="InterPro" id="IPR057251">
    <property type="entry name" value="FP_C"/>
</dbReference>
<keyword evidence="8" id="KW-1185">Reference proteome</keyword>
<evidence type="ECO:0000256" key="3">
    <source>
        <dbReference type="ARBA" id="ARBA00022833"/>
    </source>
</evidence>
<dbReference type="SMART" id="SM00249">
    <property type="entry name" value="PHD"/>
    <property type="match status" value="1"/>
</dbReference>
<comment type="caution">
    <text evidence="7">The sequence shown here is derived from an EMBL/GenBank/DDBJ whole genome shotgun (WGS) entry which is preliminary data.</text>
</comment>
<dbReference type="InterPro" id="IPR004244">
    <property type="entry name" value="Transposase_22"/>
</dbReference>